<dbReference type="GO" id="GO:0006508">
    <property type="term" value="P:proteolysis"/>
    <property type="evidence" value="ECO:0007669"/>
    <property type="project" value="UniProtKB-KW"/>
</dbReference>
<dbReference type="InterPro" id="IPR027268">
    <property type="entry name" value="Peptidase_M4/M1_CTD_sf"/>
</dbReference>
<keyword evidence="6" id="KW-0031">Aminopeptidase</keyword>
<dbReference type="GO" id="GO:0042277">
    <property type="term" value="F:peptide binding"/>
    <property type="evidence" value="ECO:0007669"/>
    <property type="project" value="TreeGrafter"/>
</dbReference>
<comment type="similarity">
    <text evidence="3">Belongs to the peptidase M1 family.</text>
</comment>
<dbReference type="PANTHER" id="PTHR11533">
    <property type="entry name" value="PROTEASE M1 ZINC METALLOPROTEASE"/>
    <property type="match status" value="1"/>
</dbReference>
<dbReference type="InterPro" id="IPR011989">
    <property type="entry name" value="ARM-like"/>
</dbReference>
<evidence type="ECO:0000256" key="11">
    <source>
        <dbReference type="ARBA" id="ARBA00023049"/>
    </source>
</evidence>
<dbReference type="InterPro" id="IPR016024">
    <property type="entry name" value="ARM-type_fold"/>
</dbReference>
<dbReference type="PRINTS" id="PR00756">
    <property type="entry name" value="ALADIPTASE"/>
</dbReference>
<evidence type="ECO:0000256" key="12">
    <source>
        <dbReference type="SAM" id="SignalP"/>
    </source>
</evidence>
<evidence type="ECO:0000256" key="9">
    <source>
        <dbReference type="ARBA" id="ARBA00022801"/>
    </source>
</evidence>
<feature type="domain" description="Aminopeptidase N-like N-terminal" evidence="14">
    <location>
        <begin position="50"/>
        <end position="237"/>
    </location>
</feature>
<dbReference type="GO" id="GO:0008270">
    <property type="term" value="F:zinc ion binding"/>
    <property type="evidence" value="ECO:0007669"/>
    <property type="project" value="InterPro"/>
</dbReference>
<dbReference type="InterPro" id="IPR014782">
    <property type="entry name" value="Peptidase_M1_dom"/>
</dbReference>
<dbReference type="Gene3D" id="1.10.390.10">
    <property type="entry name" value="Neutral Protease Domain 2"/>
    <property type="match status" value="1"/>
</dbReference>
<dbReference type="SUPFAM" id="SSF63737">
    <property type="entry name" value="Leukotriene A4 hydrolase N-terminal domain"/>
    <property type="match status" value="1"/>
</dbReference>
<proteinExistence type="inferred from homology"/>
<evidence type="ECO:0000256" key="1">
    <source>
        <dbReference type="ARBA" id="ARBA00000098"/>
    </source>
</evidence>
<evidence type="ECO:0000256" key="8">
    <source>
        <dbReference type="ARBA" id="ARBA00022723"/>
    </source>
</evidence>
<keyword evidence="10" id="KW-0862">Zinc</keyword>
<keyword evidence="12" id="KW-0732">Signal</keyword>
<gene>
    <name evidence="15" type="ORF">HYN43_021910</name>
</gene>
<dbReference type="PANTHER" id="PTHR11533:SF174">
    <property type="entry name" value="PUROMYCIN-SENSITIVE AMINOPEPTIDASE-RELATED"/>
    <property type="match status" value="1"/>
</dbReference>
<dbReference type="Gene3D" id="2.60.40.1730">
    <property type="entry name" value="tricorn interacting facor f3 domain"/>
    <property type="match status" value="1"/>
</dbReference>
<dbReference type="RefSeq" id="WP_119406067.1">
    <property type="nucleotide sequence ID" value="NZ_CP032869.1"/>
</dbReference>
<keyword evidence="11" id="KW-0482">Metalloprotease</keyword>
<dbReference type="GO" id="GO:0005615">
    <property type="term" value="C:extracellular space"/>
    <property type="evidence" value="ECO:0007669"/>
    <property type="project" value="TreeGrafter"/>
</dbReference>
<evidence type="ECO:0000256" key="10">
    <source>
        <dbReference type="ARBA" id="ARBA00022833"/>
    </source>
</evidence>
<dbReference type="GO" id="GO:0016020">
    <property type="term" value="C:membrane"/>
    <property type="evidence" value="ECO:0007669"/>
    <property type="project" value="TreeGrafter"/>
</dbReference>
<comment type="cofactor">
    <cofactor evidence="2">
        <name>Zn(2+)</name>
        <dbReference type="ChEBI" id="CHEBI:29105"/>
    </cofactor>
</comment>
<dbReference type="Gene3D" id="1.25.10.10">
    <property type="entry name" value="Leucine-rich Repeat Variant"/>
    <property type="match status" value="1"/>
</dbReference>
<evidence type="ECO:0000313" key="16">
    <source>
        <dbReference type="Proteomes" id="UP000270046"/>
    </source>
</evidence>
<dbReference type="SUPFAM" id="SSF48371">
    <property type="entry name" value="ARM repeat"/>
    <property type="match status" value="1"/>
</dbReference>
<evidence type="ECO:0000256" key="4">
    <source>
        <dbReference type="ARBA" id="ARBA00012564"/>
    </source>
</evidence>
<dbReference type="EMBL" id="CP032869">
    <property type="protein sequence ID" value="AYL97785.1"/>
    <property type="molecule type" value="Genomic_DNA"/>
</dbReference>
<evidence type="ECO:0000256" key="3">
    <source>
        <dbReference type="ARBA" id="ARBA00010136"/>
    </source>
</evidence>
<dbReference type="InterPro" id="IPR045357">
    <property type="entry name" value="Aminopeptidase_N-like_N"/>
</dbReference>
<dbReference type="InterPro" id="IPR001930">
    <property type="entry name" value="Peptidase_M1"/>
</dbReference>
<comment type="catalytic activity">
    <reaction evidence="1">
        <text>Release of an N-terminal amino acid, Xaa-|-Yaa- from a peptide, amide or arylamide. Xaa is preferably Ala, but may be most amino acids including Pro (slow action). When a terminal hydrophobic residue is followed by a prolyl residue, the two may be released as an intact Xaa-Pro dipeptide.</text>
        <dbReference type="EC" id="3.4.11.2"/>
    </reaction>
</comment>
<keyword evidence="7" id="KW-0645">Protease</keyword>
<dbReference type="GO" id="GO:0016285">
    <property type="term" value="F:alanyl aminopeptidase activity"/>
    <property type="evidence" value="ECO:0007669"/>
    <property type="project" value="UniProtKB-EC"/>
</dbReference>
<evidence type="ECO:0000256" key="6">
    <source>
        <dbReference type="ARBA" id="ARBA00022438"/>
    </source>
</evidence>
<protein>
    <recommendedName>
        <fullName evidence="5">Aminopeptidase N</fullName>
        <ecNumber evidence="4">3.4.11.2</ecNumber>
    </recommendedName>
</protein>
<feature type="domain" description="Peptidase M1 membrane alanine aminopeptidase" evidence="13">
    <location>
        <begin position="275"/>
        <end position="483"/>
    </location>
</feature>
<reference evidence="15 16" key="1">
    <citation type="submission" date="2018-10" db="EMBL/GenBank/DDBJ databases">
        <title>Genome sequencing of Mucilaginibacter sp. HYN0043.</title>
        <authorList>
            <person name="Kim M."/>
            <person name="Yi H."/>
        </authorList>
    </citation>
    <scope>NUCLEOTIDE SEQUENCE [LARGE SCALE GENOMIC DNA]</scope>
    <source>
        <strain evidence="15 16">HYN0043</strain>
    </source>
</reference>
<dbReference type="KEGG" id="muh:HYN43_021910"/>
<dbReference type="GO" id="GO:0070006">
    <property type="term" value="F:metalloaminopeptidase activity"/>
    <property type="evidence" value="ECO:0007669"/>
    <property type="project" value="TreeGrafter"/>
</dbReference>
<evidence type="ECO:0000259" key="13">
    <source>
        <dbReference type="Pfam" id="PF01433"/>
    </source>
</evidence>
<dbReference type="SUPFAM" id="SSF55486">
    <property type="entry name" value="Metalloproteases ('zincins'), catalytic domain"/>
    <property type="match status" value="1"/>
</dbReference>
<dbReference type="EC" id="3.4.11.2" evidence="4"/>
<dbReference type="InterPro" id="IPR042097">
    <property type="entry name" value="Aminopeptidase_N-like_N_sf"/>
</dbReference>
<accession>A0A494W2N9</accession>
<feature type="chain" id="PRO_5019859634" description="Aminopeptidase N" evidence="12">
    <location>
        <begin position="25"/>
        <end position="831"/>
    </location>
</feature>
<dbReference type="InterPro" id="IPR050344">
    <property type="entry name" value="Peptidase_M1_aminopeptidases"/>
</dbReference>
<feature type="signal peptide" evidence="12">
    <location>
        <begin position="1"/>
        <end position="24"/>
    </location>
</feature>
<dbReference type="Proteomes" id="UP000270046">
    <property type="component" value="Chromosome"/>
</dbReference>
<organism evidence="15 16">
    <name type="scientific">Mucilaginibacter celer</name>
    <dbReference type="NCBI Taxonomy" id="2305508"/>
    <lineage>
        <taxon>Bacteria</taxon>
        <taxon>Pseudomonadati</taxon>
        <taxon>Bacteroidota</taxon>
        <taxon>Sphingobacteriia</taxon>
        <taxon>Sphingobacteriales</taxon>
        <taxon>Sphingobacteriaceae</taxon>
        <taxon>Mucilaginibacter</taxon>
    </lineage>
</organism>
<keyword evidence="8" id="KW-0479">Metal-binding</keyword>
<evidence type="ECO:0000256" key="2">
    <source>
        <dbReference type="ARBA" id="ARBA00001947"/>
    </source>
</evidence>
<evidence type="ECO:0000256" key="5">
    <source>
        <dbReference type="ARBA" id="ARBA00015611"/>
    </source>
</evidence>
<sequence length="831" mass="93304">MKKIYTAFFYTLLAAVGFTGTATAQLNHHPANQPYYHATAEKVSDLIDTRLDVKFDFQHAYLNGKEWATFKPHFYPTDSIRLDAKGMDIKTVGIMQQGKVLPLKYRYEDSLQLVINLNKTYTAKEQYTLFIEYTAKPDLLHDKPGFKLDGKGLYFVNPQGKEAGKPTQVWTQGEAESSSCWFPTIDKPDQKTTEQISMTVPAKYTTLSNGLLISQKNNADGTRTDTWKQSLPHCPYLFMMAVGEFKVYKDKWRNKEVSYYLEPAYAPYAKQIFGQTPEMMELYSKALGVDFPWEKYAQVVVRDYPLGAMENSSATLHGEYVQKTPWDLIDDPNGSGGTTIAHELFHQWFGDLVTCESWSNETLNESFAVFGEKYWNERKYGKDDGDAKRYDELQAYLNNGTAYKQPLVAFVYADEDGINGANIYDKGGLVLNMLRHYLGDDAFFKGLGLYLKSNAFKNGEVHQLRLAMEEISGKDLNWFFNQWYYGAGHPVLDLSYQWDAAAHQQKVFISQKQDGQIFKVPVEIDLYINGKATRKQVWLSGKNDTLSFDCAAKPELVNVDADKVLLAKKTDHKTLDEFNYQYHHAPLYLDRLEALNVAIGQQTTKAGMDIVLSALKDKYHGLQIKAIRALKMDSVEIRKPAQSILADLAMHDVNYPVRAAAINALGKTKTVAYIDIYQSSLASPSYTVKGAALNALNAFSPTDAFIAAKTLAADSKGQLQQAVINVYANSGSDAEWPFVIDAYKKGSVQNKFDLVVRGPLAQMIGRLKNSQYAQDGITAIRDLAVSYKRYGIAPKLITALQQIAEDRKKLGDNDSAKAAEDAVKAINEAKG</sequence>
<dbReference type="CDD" id="cd09603">
    <property type="entry name" value="M1_APN_like"/>
    <property type="match status" value="1"/>
</dbReference>
<dbReference type="Pfam" id="PF01433">
    <property type="entry name" value="Peptidase_M1"/>
    <property type="match status" value="1"/>
</dbReference>
<dbReference type="GO" id="GO:0043171">
    <property type="term" value="P:peptide catabolic process"/>
    <property type="evidence" value="ECO:0007669"/>
    <property type="project" value="TreeGrafter"/>
</dbReference>
<evidence type="ECO:0000313" key="15">
    <source>
        <dbReference type="EMBL" id="AYL97785.1"/>
    </source>
</evidence>
<dbReference type="OrthoDB" id="100605at2"/>
<dbReference type="Pfam" id="PF17900">
    <property type="entry name" value="Peptidase_M1_N"/>
    <property type="match status" value="1"/>
</dbReference>
<keyword evidence="9" id="KW-0378">Hydrolase</keyword>
<dbReference type="AlphaFoldDB" id="A0A494W2N9"/>
<dbReference type="GO" id="GO:0005737">
    <property type="term" value="C:cytoplasm"/>
    <property type="evidence" value="ECO:0007669"/>
    <property type="project" value="TreeGrafter"/>
</dbReference>
<evidence type="ECO:0000259" key="14">
    <source>
        <dbReference type="Pfam" id="PF17900"/>
    </source>
</evidence>
<name>A0A494W2N9_9SPHI</name>
<evidence type="ECO:0000256" key="7">
    <source>
        <dbReference type="ARBA" id="ARBA00022670"/>
    </source>
</evidence>
<keyword evidence="16" id="KW-1185">Reference proteome</keyword>